<dbReference type="Pfam" id="PF00010">
    <property type="entry name" value="HLH"/>
    <property type="match status" value="1"/>
</dbReference>
<feature type="region of interest" description="Disordered" evidence="8">
    <location>
        <begin position="183"/>
        <end position="208"/>
    </location>
</feature>
<keyword evidence="4" id="KW-0524">Neurogenesis</keyword>
<evidence type="ECO:0000256" key="4">
    <source>
        <dbReference type="ARBA" id="ARBA00022902"/>
    </source>
</evidence>
<dbReference type="FunFam" id="4.10.280.10:FF:000025">
    <property type="entry name" value="protein atonal homolog 7"/>
    <property type="match status" value="1"/>
</dbReference>
<gene>
    <name evidence="10" type="ORF">JTE90_012591</name>
</gene>
<dbReference type="PANTHER" id="PTHR19290:SF162">
    <property type="entry name" value="TRANSCRIPTION FACTOR ATOH7"/>
    <property type="match status" value="1"/>
</dbReference>
<dbReference type="GO" id="GO:0070888">
    <property type="term" value="F:E-box binding"/>
    <property type="evidence" value="ECO:0007669"/>
    <property type="project" value="TreeGrafter"/>
</dbReference>
<dbReference type="AlphaFoldDB" id="A0AAV6V0K2"/>
<dbReference type="SMART" id="SM00353">
    <property type="entry name" value="HLH"/>
    <property type="match status" value="1"/>
</dbReference>
<feature type="domain" description="BHLH" evidence="9">
    <location>
        <begin position="222"/>
        <end position="274"/>
    </location>
</feature>
<dbReference type="GO" id="GO:0000981">
    <property type="term" value="F:DNA-binding transcription factor activity, RNA polymerase II-specific"/>
    <property type="evidence" value="ECO:0007669"/>
    <property type="project" value="TreeGrafter"/>
</dbReference>
<dbReference type="PANTHER" id="PTHR19290">
    <property type="entry name" value="BASIC HELIX-LOOP-HELIX PROTEIN NEUROGENIN-RELATED"/>
    <property type="match status" value="1"/>
</dbReference>
<evidence type="ECO:0000259" key="9">
    <source>
        <dbReference type="PROSITE" id="PS50888"/>
    </source>
</evidence>
<dbReference type="CDD" id="cd19715">
    <property type="entry name" value="bHLH_TS_amos_like"/>
    <property type="match status" value="1"/>
</dbReference>
<evidence type="ECO:0000256" key="7">
    <source>
        <dbReference type="ARBA" id="ARBA00023242"/>
    </source>
</evidence>
<accession>A0AAV6V0K2</accession>
<keyword evidence="3" id="KW-0221">Differentiation</keyword>
<sequence>MDVMRQQNNINYLESTLQTSKLELSMLQDDRYAPMYASLSDGNYSPSPSSPTSTASTPVPSPQNGDNALRTFYDLTNCSPLKNNAVQNSAFVFPDSNLMYNSNRHLPAQRLSSSQRLYAPSKTMTDLQTFGYDAQQEKQTFQDNLMVKDSTPDYLSGYHQLHQMQQTNHQQTNEQTLATSDYAGEDDLDDEGSLYGDDLSSPMSVGGKRKATTSAVPVVMKKRRLAANARERRRMHSLNVAFDKLRDVVPSIGNDRKLSKYETLQMAQSYITALAELLLRE</sequence>
<organism evidence="10 11">
    <name type="scientific">Oedothorax gibbosus</name>
    <dbReference type="NCBI Taxonomy" id="931172"/>
    <lineage>
        <taxon>Eukaryota</taxon>
        <taxon>Metazoa</taxon>
        <taxon>Ecdysozoa</taxon>
        <taxon>Arthropoda</taxon>
        <taxon>Chelicerata</taxon>
        <taxon>Arachnida</taxon>
        <taxon>Araneae</taxon>
        <taxon>Araneomorphae</taxon>
        <taxon>Entelegynae</taxon>
        <taxon>Araneoidea</taxon>
        <taxon>Linyphiidae</taxon>
        <taxon>Erigoninae</taxon>
        <taxon>Oedothorax</taxon>
    </lineage>
</organism>
<evidence type="ECO:0000256" key="5">
    <source>
        <dbReference type="ARBA" id="ARBA00023015"/>
    </source>
</evidence>
<dbReference type="GO" id="GO:0005634">
    <property type="term" value="C:nucleus"/>
    <property type="evidence" value="ECO:0007669"/>
    <property type="project" value="UniProtKB-SubCell"/>
</dbReference>
<dbReference type="GO" id="GO:0016360">
    <property type="term" value="P:sensory organ precursor cell fate determination"/>
    <property type="evidence" value="ECO:0007669"/>
    <property type="project" value="UniProtKB-ARBA"/>
</dbReference>
<dbReference type="GO" id="GO:0046982">
    <property type="term" value="F:protein heterodimerization activity"/>
    <property type="evidence" value="ECO:0007669"/>
    <property type="project" value="UniProtKB-ARBA"/>
</dbReference>
<keyword evidence="5" id="KW-0805">Transcription regulation</keyword>
<dbReference type="GO" id="GO:0045944">
    <property type="term" value="P:positive regulation of transcription by RNA polymerase II"/>
    <property type="evidence" value="ECO:0007669"/>
    <property type="project" value="TreeGrafter"/>
</dbReference>
<dbReference type="Gene3D" id="4.10.280.10">
    <property type="entry name" value="Helix-loop-helix DNA-binding domain"/>
    <property type="match status" value="1"/>
</dbReference>
<dbReference type="InterPro" id="IPR011598">
    <property type="entry name" value="bHLH_dom"/>
</dbReference>
<evidence type="ECO:0000313" key="10">
    <source>
        <dbReference type="EMBL" id="KAG8190305.1"/>
    </source>
</evidence>
<feature type="region of interest" description="Disordered" evidence="8">
    <location>
        <begin position="37"/>
        <end position="67"/>
    </location>
</feature>
<evidence type="ECO:0000313" key="11">
    <source>
        <dbReference type="Proteomes" id="UP000827092"/>
    </source>
</evidence>
<protein>
    <recommendedName>
        <fullName evidence="9">BHLH domain-containing protein</fullName>
    </recommendedName>
</protein>
<keyword evidence="2" id="KW-0217">Developmental protein</keyword>
<reference evidence="10 11" key="1">
    <citation type="journal article" date="2022" name="Nat. Ecol. Evol.">
        <title>A masculinizing supergene underlies an exaggerated male reproductive morph in a spider.</title>
        <authorList>
            <person name="Hendrickx F."/>
            <person name="De Corte Z."/>
            <person name="Sonet G."/>
            <person name="Van Belleghem S.M."/>
            <person name="Kostlbacher S."/>
            <person name="Vangestel C."/>
        </authorList>
    </citation>
    <scope>NUCLEOTIDE SEQUENCE [LARGE SCALE GENOMIC DNA]</scope>
    <source>
        <strain evidence="10">W744_W776</strain>
    </source>
</reference>
<dbReference type="EMBL" id="JAFNEN010000187">
    <property type="protein sequence ID" value="KAG8190305.1"/>
    <property type="molecule type" value="Genomic_DNA"/>
</dbReference>
<feature type="compositionally biased region" description="Low complexity" evidence="8">
    <location>
        <begin position="45"/>
        <end position="58"/>
    </location>
</feature>
<dbReference type="GO" id="GO:0061564">
    <property type="term" value="P:axon development"/>
    <property type="evidence" value="ECO:0007669"/>
    <property type="project" value="TreeGrafter"/>
</dbReference>
<evidence type="ECO:0000256" key="2">
    <source>
        <dbReference type="ARBA" id="ARBA00022473"/>
    </source>
</evidence>
<keyword evidence="7" id="KW-0539">Nucleus</keyword>
<dbReference type="SUPFAM" id="SSF47459">
    <property type="entry name" value="HLH, helix-loop-helix DNA-binding domain"/>
    <property type="match status" value="1"/>
</dbReference>
<comment type="caution">
    <text evidence="10">The sequence shown here is derived from an EMBL/GenBank/DDBJ whole genome shotgun (WGS) entry which is preliminary data.</text>
</comment>
<evidence type="ECO:0000256" key="1">
    <source>
        <dbReference type="ARBA" id="ARBA00004123"/>
    </source>
</evidence>
<dbReference type="PROSITE" id="PS50888">
    <property type="entry name" value="BHLH"/>
    <property type="match status" value="1"/>
</dbReference>
<evidence type="ECO:0000256" key="3">
    <source>
        <dbReference type="ARBA" id="ARBA00022782"/>
    </source>
</evidence>
<dbReference type="InterPro" id="IPR036638">
    <property type="entry name" value="HLH_DNA-bd_sf"/>
</dbReference>
<dbReference type="InterPro" id="IPR050359">
    <property type="entry name" value="bHLH_transcription_factors"/>
</dbReference>
<feature type="compositionally biased region" description="Acidic residues" evidence="8">
    <location>
        <begin position="183"/>
        <end position="192"/>
    </location>
</feature>
<keyword evidence="11" id="KW-1185">Reference proteome</keyword>
<proteinExistence type="predicted"/>
<evidence type="ECO:0000256" key="6">
    <source>
        <dbReference type="ARBA" id="ARBA00023163"/>
    </source>
</evidence>
<dbReference type="Proteomes" id="UP000827092">
    <property type="component" value="Unassembled WGS sequence"/>
</dbReference>
<evidence type="ECO:0000256" key="8">
    <source>
        <dbReference type="SAM" id="MobiDB-lite"/>
    </source>
</evidence>
<keyword evidence="6" id="KW-0804">Transcription</keyword>
<name>A0AAV6V0K2_9ARAC</name>
<comment type="subcellular location">
    <subcellularLocation>
        <location evidence="1">Nucleus</location>
    </subcellularLocation>
</comment>